<reference evidence="12 13" key="1">
    <citation type="submission" date="2018-10" db="EMBL/GenBank/DDBJ databases">
        <title>Draft genome of Cortibacter populi DSM10536.</title>
        <authorList>
            <person name="Bernier A.-M."/>
            <person name="Bernard K."/>
        </authorList>
    </citation>
    <scope>NUCLEOTIDE SEQUENCE [LARGE SCALE GENOMIC DNA]</scope>
    <source>
        <strain evidence="12 13">DSM 105136</strain>
    </source>
</reference>
<feature type="domain" description="Multidrug export protein EmrA/FarA alpha-helical hairpin" evidence="10">
    <location>
        <begin position="96"/>
        <end position="230"/>
    </location>
</feature>
<evidence type="ECO:0000259" key="10">
    <source>
        <dbReference type="Pfam" id="PF25885"/>
    </source>
</evidence>
<keyword evidence="5" id="KW-0997">Cell inner membrane</keyword>
<dbReference type="Pfam" id="PF25885">
    <property type="entry name" value="HH_EMRA"/>
    <property type="match status" value="1"/>
</dbReference>
<evidence type="ECO:0000256" key="9">
    <source>
        <dbReference type="SAM" id="Phobius"/>
    </source>
</evidence>
<dbReference type="SUPFAM" id="SSF111369">
    <property type="entry name" value="HlyD-like secretion proteins"/>
    <property type="match status" value="2"/>
</dbReference>
<evidence type="ECO:0000256" key="7">
    <source>
        <dbReference type="ARBA" id="ARBA00022989"/>
    </source>
</evidence>
<evidence type="ECO:0000256" key="2">
    <source>
        <dbReference type="ARBA" id="ARBA00009477"/>
    </source>
</evidence>
<feature type="domain" description="p-hydroxybenzoic acid efflux pump subunit AaeA-like beta-barrel" evidence="11">
    <location>
        <begin position="267"/>
        <end position="356"/>
    </location>
</feature>
<comment type="caution">
    <text evidence="12">The sequence shown here is derived from an EMBL/GenBank/DDBJ whole genome shotgun (WGS) entry which is preliminary data.</text>
</comment>
<accession>A0A3M6QHR0</accession>
<dbReference type="AlphaFoldDB" id="A0A3M6QHR0"/>
<sequence length="422" mass="44803">MSTSDISPEALQATHPAARRRRLLVRLTVLLVLAVVAWAVYEWLAAGRYESTDNAYVQGNLVQISPQMAGTVQSILADETDFVRAGQVLVQFDPADAELAYVQAEASLAKAVRDVRTLYANNDSLAAQVSLREAEVVRARNDVARAGADLRRRQSLTGHGAVSGEELSHAQSQLDAAQAALSAAQAGVRAAREQLTSNRALTDGVAVEQHPVVQVAAARLREAYLARQRTALLAPVDGYVAKRSVQIGQRVAAGAALLTVVPLHQLWVDANFKENQLRNLRMGQPVELVADLYGKDVRFQGVVQGLGIGTGAAFALLPAQNASGNWIKVVQRVPVRIALDAAELDEHPLRVGLSMDVRVDIRQQDGKLLADAPRSQPTLQTSVYAAQDEGAEAAVARVIAANLGRQAAPASTPASAAAGNAA</sequence>
<dbReference type="GO" id="GO:1990961">
    <property type="term" value="P:xenobiotic detoxification by transmembrane export across the plasma membrane"/>
    <property type="evidence" value="ECO:0007669"/>
    <property type="project" value="UniProtKB-ARBA"/>
</dbReference>
<comment type="similarity">
    <text evidence="2">Belongs to the membrane fusion protein (MFP) (TC 8.A.1) family.</text>
</comment>
<evidence type="ECO:0000256" key="6">
    <source>
        <dbReference type="ARBA" id="ARBA00022692"/>
    </source>
</evidence>
<keyword evidence="7 9" id="KW-1133">Transmembrane helix</keyword>
<dbReference type="OrthoDB" id="9811754at2"/>
<evidence type="ECO:0000256" key="3">
    <source>
        <dbReference type="ARBA" id="ARBA00022448"/>
    </source>
</evidence>
<evidence type="ECO:0000313" key="13">
    <source>
        <dbReference type="Proteomes" id="UP000278006"/>
    </source>
</evidence>
<dbReference type="PANTHER" id="PTHR30386">
    <property type="entry name" value="MEMBRANE FUSION SUBUNIT OF EMRAB-TOLC MULTIDRUG EFFLUX PUMP"/>
    <property type="match status" value="1"/>
</dbReference>
<dbReference type="Gene3D" id="2.40.50.100">
    <property type="match status" value="1"/>
</dbReference>
<keyword evidence="13" id="KW-1185">Reference proteome</keyword>
<evidence type="ECO:0000259" key="11">
    <source>
        <dbReference type="Pfam" id="PF25963"/>
    </source>
</evidence>
<protein>
    <submittedName>
        <fullName evidence="12">HlyD family efflux transporter periplasmic adaptor subunit</fullName>
    </submittedName>
</protein>
<dbReference type="InterPro" id="IPR058633">
    <property type="entry name" value="EmrA/FarA_HH"/>
</dbReference>
<dbReference type="Proteomes" id="UP000278006">
    <property type="component" value="Unassembled WGS sequence"/>
</dbReference>
<dbReference type="InterPro" id="IPR058634">
    <property type="entry name" value="AaeA-lik-b-barrel"/>
</dbReference>
<evidence type="ECO:0000256" key="4">
    <source>
        <dbReference type="ARBA" id="ARBA00022475"/>
    </source>
</evidence>
<dbReference type="PANTHER" id="PTHR30386:SF19">
    <property type="entry name" value="MULTIDRUG EXPORT PROTEIN EMRA-RELATED"/>
    <property type="match status" value="1"/>
</dbReference>
<name>A0A3M6QHR0_9BURK</name>
<organism evidence="12 13">
    <name type="scientific">Corticibacter populi</name>
    <dbReference type="NCBI Taxonomy" id="1550736"/>
    <lineage>
        <taxon>Bacteria</taxon>
        <taxon>Pseudomonadati</taxon>
        <taxon>Pseudomonadota</taxon>
        <taxon>Betaproteobacteria</taxon>
        <taxon>Burkholderiales</taxon>
        <taxon>Comamonadaceae</taxon>
        <taxon>Corticibacter</taxon>
    </lineage>
</organism>
<dbReference type="InterPro" id="IPR050739">
    <property type="entry name" value="MFP"/>
</dbReference>
<evidence type="ECO:0000256" key="8">
    <source>
        <dbReference type="ARBA" id="ARBA00023136"/>
    </source>
</evidence>
<dbReference type="Gene3D" id="1.10.287.470">
    <property type="entry name" value="Helix hairpin bin"/>
    <property type="match status" value="1"/>
</dbReference>
<dbReference type="GO" id="GO:0046677">
    <property type="term" value="P:response to antibiotic"/>
    <property type="evidence" value="ECO:0007669"/>
    <property type="project" value="UniProtKB-ARBA"/>
</dbReference>
<keyword evidence="4" id="KW-1003">Cell membrane</keyword>
<dbReference type="GO" id="GO:0015721">
    <property type="term" value="P:bile acid and bile salt transport"/>
    <property type="evidence" value="ECO:0007669"/>
    <property type="project" value="UniProtKB-ARBA"/>
</dbReference>
<evidence type="ECO:0000256" key="5">
    <source>
        <dbReference type="ARBA" id="ARBA00022519"/>
    </source>
</evidence>
<dbReference type="FunFam" id="2.40.30.170:FF:000003">
    <property type="entry name" value="Multidrug resistance protein A"/>
    <property type="match status" value="1"/>
</dbReference>
<proteinExistence type="inferred from homology"/>
<evidence type="ECO:0000256" key="1">
    <source>
        <dbReference type="ARBA" id="ARBA00004377"/>
    </source>
</evidence>
<evidence type="ECO:0000313" key="12">
    <source>
        <dbReference type="EMBL" id="RMX02634.1"/>
    </source>
</evidence>
<keyword evidence="8 9" id="KW-0472">Membrane</keyword>
<dbReference type="RefSeq" id="WP_122231947.1">
    <property type="nucleotide sequence ID" value="NZ_RDQO01000008.1"/>
</dbReference>
<keyword evidence="6 9" id="KW-0812">Transmembrane</keyword>
<dbReference type="Pfam" id="PF25963">
    <property type="entry name" value="Beta-barrel_AAEA"/>
    <property type="match status" value="1"/>
</dbReference>
<dbReference type="Gene3D" id="2.40.30.170">
    <property type="match status" value="1"/>
</dbReference>
<dbReference type="GO" id="GO:0005886">
    <property type="term" value="C:plasma membrane"/>
    <property type="evidence" value="ECO:0007669"/>
    <property type="project" value="UniProtKB-SubCell"/>
</dbReference>
<dbReference type="EMBL" id="RDQO01000008">
    <property type="protein sequence ID" value="RMX02634.1"/>
    <property type="molecule type" value="Genomic_DNA"/>
</dbReference>
<keyword evidence="3" id="KW-0813">Transport</keyword>
<feature type="transmembrane region" description="Helical" evidence="9">
    <location>
        <begin position="23"/>
        <end position="41"/>
    </location>
</feature>
<comment type="subcellular location">
    <subcellularLocation>
        <location evidence="1">Cell inner membrane</location>
        <topology evidence="1">Single-pass membrane protein</topology>
    </subcellularLocation>
</comment>
<gene>
    <name evidence="12" type="ORF">D8I35_18505</name>
</gene>